<keyword evidence="3" id="KW-1185">Reference proteome</keyword>
<dbReference type="InterPro" id="IPR046701">
    <property type="entry name" value="DUF6571"/>
</dbReference>
<evidence type="ECO:0000313" key="2">
    <source>
        <dbReference type="EMBL" id="MEU3556162.1"/>
    </source>
</evidence>
<dbReference type="RefSeq" id="WP_108952815.1">
    <property type="nucleotide sequence ID" value="NZ_BEVZ01000002.1"/>
</dbReference>
<gene>
    <name evidence="2" type="ORF">AB0E65_18405</name>
</gene>
<comment type="caution">
    <text evidence="2">The sequence shown here is derived from an EMBL/GenBank/DDBJ whole genome shotgun (WGS) entry which is preliminary data.</text>
</comment>
<accession>A0ABV2YKD1</accession>
<reference evidence="2 3" key="1">
    <citation type="submission" date="2024-06" db="EMBL/GenBank/DDBJ databases">
        <title>The Natural Products Discovery Center: Release of the First 8490 Sequenced Strains for Exploring Actinobacteria Biosynthetic Diversity.</title>
        <authorList>
            <person name="Kalkreuter E."/>
            <person name="Kautsar S.A."/>
            <person name="Yang D."/>
            <person name="Bader C.D."/>
            <person name="Teijaro C.N."/>
            <person name="Fluegel L."/>
            <person name="Davis C.M."/>
            <person name="Simpson J.R."/>
            <person name="Lauterbach L."/>
            <person name="Steele A.D."/>
            <person name="Gui C."/>
            <person name="Meng S."/>
            <person name="Li G."/>
            <person name="Viehrig K."/>
            <person name="Ye F."/>
            <person name="Su P."/>
            <person name="Kiefer A.F."/>
            <person name="Nichols A."/>
            <person name="Cepeda A.J."/>
            <person name="Yan W."/>
            <person name="Fan B."/>
            <person name="Jiang Y."/>
            <person name="Adhikari A."/>
            <person name="Zheng C.-J."/>
            <person name="Schuster L."/>
            <person name="Cowan T.M."/>
            <person name="Smanski M.J."/>
            <person name="Chevrette M.G."/>
            <person name="De Carvalho L.P.S."/>
            <person name="Shen B."/>
        </authorList>
    </citation>
    <scope>NUCLEOTIDE SEQUENCE [LARGE SCALE GENOMIC DNA]</scope>
    <source>
        <strain evidence="2 3">NPDC038104</strain>
    </source>
</reference>
<dbReference type="Proteomes" id="UP001550850">
    <property type="component" value="Unassembled WGS sequence"/>
</dbReference>
<evidence type="ECO:0000313" key="3">
    <source>
        <dbReference type="Proteomes" id="UP001550850"/>
    </source>
</evidence>
<feature type="domain" description="DUF6571" evidence="1">
    <location>
        <begin position="181"/>
        <end position="667"/>
    </location>
</feature>
<evidence type="ECO:0000259" key="1">
    <source>
        <dbReference type="Pfam" id="PF20211"/>
    </source>
</evidence>
<dbReference type="Pfam" id="PF20211">
    <property type="entry name" value="DUF6571"/>
    <property type="match status" value="1"/>
</dbReference>
<organism evidence="2 3">
    <name type="scientific">Streptomyces fragilis</name>
    <dbReference type="NCBI Taxonomy" id="67301"/>
    <lineage>
        <taxon>Bacteria</taxon>
        <taxon>Bacillati</taxon>
        <taxon>Actinomycetota</taxon>
        <taxon>Actinomycetes</taxon>
        <taxon>Kitasatosporales</taxon>
        <taxon>Streptomycetaceae</taxon>
        <taxon>Streptomyces</taxon>
    </lineage>
</organism>
<name>A0ABV2YKD1_9ACTN</name>
<proteinExistence type="predicted"/>
<protein>
    <submittedName>
        <fullName evidence="2">DUF6571 family protein</fullName>
    </submittedName>
</protein>
<dbReference type="EMBL" id="JBEZUR010000028">
    <property type="protein sequence ID" value="MEU3556162.1"/>
    <property type="molecule type" value="Genomic_DNA"/>
</dbReference>
<sequence>MDLDALRFANFKLLDEAVEDWDLIVRSLKELAEDADKGLHQAATKANWAGENHKVTKAFIYKTSGEIQDAHTQAKSIHAILSDTAAELRSSQTKLKTAIDNGLKKNLTVMDTGNGTFTVTMNIHPDRAAEGYTPPSHSQSDVTALCKEVTDILTAATESDNSASKVLSSLAKQTAYGFSDRTYKDRDAAAAALKEAEELAAIAKKKPTDLTTADIDRLNKSLVQYSDDPLFAERFTTSLGPKGLMDFWTGLHDSNQTGRLLYEREDKLDDLQRNLGMTLAEATQSQSADMASWKGRMVAMGDDFVGSGRQYMGFQVMGNLLRTGDYDDDFLKSYGTALMRTERERSGNGDQSELAWAHVGDGPWLNHLGEESGRDPLSGYLKALSNSPDAATDFFHQEFVSKEDSPFEKEGEDGKKSNVALSNFDYIFGERWPEESTDNKEIVGARNNLGLALEAAITGHPAGELPVASEAPPHTADQARLMERMVTSIAEKPELLTNHQVMGDSLGQITSEYLPDINRAVANDSDGDVDALFPVAGTAADLKHADVAALMVSVGQNPEGYAAIEVANKAYMANLMDYHLNPDTPPEYSKNLVQTVTNIAEGSGQISGMLSVGQQEAIVGPAHQKAEDFKNSVDVWKGVTSGVIGTGIGVGTSFAATPAVGAVAGGAAGTISGAIVEMFFQQFEPTDLEEAGPKSAAAWEEGLFKNSAYTEKAAELAAQAHHRTDLQDMGIDETARTASQQGFRNGGTDVLFMAPHLKTEIE</sequence>